<dbReference type="InterPro" id="IPR007393">
    <property type="entry name" value="YlxR_dom"/>
</dbReference>
<dbReference type="eggNOG" id="COG2740">
    <property type="taxonomic scope" value="Bacteria"/>
</dbReference>
<dbReference type="InterPro" id="IPR029064">
    <property type="entry name" value="Ribosomal_eL30-like_sf"/>
</dbReference>
<keyword evidence="3" id="KW-1185">Reference proteome</keyword>
<evidence type="ECO:0000313" key="3">
    <source>
        <dbReference type="Proteomes" id="UP000018700"/>
    </source>
</evidence>
<dbReference type="STRING" id="1401328.P856_47"/>
<dbReference type="Proteomes" id="UP000018700">
    <property type="component" value="Chromosome"/>
</dbReference>
<dbReference type="InterPro" id="IPR035931">
    <property type="entry name" value="YlxR-like_sf"/>
</dbReference>
<organism evidence="2 3">
    <name type="scientific">Candidatus Endolissoclinum faulkneri L5</name>
    <dbReference type="NCBI Taxonomy" id="1401328"/>
    <lineage>
        <taxon>Bacteria</taxon>
        <taxon>Pseudomonadati</taxon>
        <taxon>Pseudomonadota</taxon>
        <taxon>Alphaproteobacteria</taxon>
        <taxon>Rhodospirillales</taxon>
        <taxon>Rhodospirillaceae</taxon>
        <taxon>Candidatus Endolissoclinum</taxon>
    </lineage>
</organism>
<dbReference type="SUPFAM" id="SSF64376">
    <property type="entry name" value="YlxR-like"/>
    <property type="match status" value="1"/>
</dbReference>
<dbReference type="Gene3D" id="3.30.1230.10">
    <property type="entry name" value="YlxR-like"/>
    <property type="match status" value="1"/>
</dbReference>
<sequence>MALIPEVKFKNRKMYSNRFCFVSRKCQSRYAMIRFVIGYGEFILPDIEEKLPGRGMWIFADREMISCAIEKKLFAWAAKKPVKVDSNLLNMVESSLKRLCLKTLSLAKRLGLTITSYPKIRDIIEAGAPGLLLEAMDGTECARRPLRAIVASHSLVSCLTKADITETFGRKHVLYTFVQSTPSVNCLANKLLRDTMRLEGVRLKKSK</sequence>
<name>V9TT21_9PROT</name>
<dbReference type="Pfam" id="PF04296">
    <property type="entry name" value="YlxR"/>
    <property type="match status" value="1"/>
</dbReference>
<protein>
    <recommendedName>
        <fullName evidence="1">YlxR domain-containing protein</fullName>
    </recommendedName>
</protein>
<dbReference type="Gene3D" id="3.30.1330.30">
    <property type="match status" value="1"/>
</dbReference>
<gene>
    <name evidence="2" type="ORF">P856_47</name>
</gene>
<feature type="domain" description="YlxR" evidence="1">
    <location>
        <begin position="18"/>
        <end position="91"/>
    </location>
</feature>
<dbReference type="KEGG" id="efk:P856_47"/>
<accession>V9TT21</accession>
<dbReference type="PANTHER" id="PTHR34215:SF1">
    <property type="entry name" value="YLXR DOMAIN-CONTAINING PROTEIN"/>
    <property type="match status" value="1"/>
</dbReference>
<proteinExistence type="predicted"/>
<dbReference type="EMBL" id="CP006745">
    <property type="protein sequence ID" value="AHC73297.1"/>
    <property type="molecule type" value="Genomic_DNA"/>
</dbReference>
<dbReference type="PANTHER" id="PTHR34215">
    <property type="entry name" value="BLL0784 PROTEIN"/>
    <property type="match status" value="1"/>
</dbReference>
<evidence type="ECO:0000313" key="2">
    <source>
        <dbReference type="EMBL" id="AHC73297.1"/>
    </source>
</evidence>
<dbReference type="InterPro" id="IPR037465">
    <property type="entry name" value="YlxR"/>
</dbReference>
<evidence type="ECO:0000259" key="1">
    <source>
        <dbReference type="Pfam" id="PF04296"/>
    </source>
</evidence>
<dbReference type="AlphaFoldDB" id="V9TT21"/>
<dbReference type="HOGENOM" id="CLU_091016_1_0_5"/>
<reference evidence="2 3" key="1">
    <citation type="journal article" date="2013" name="PLoS ONE">
        <title>Bacterial endosymbiosis in a chordate host: long-term co-evolution and conservation of secondary metabolism.</title>
        <authorList>
            <person name="Kwan J.C."/>
            <person name="Schmidt E.W."/>
        </authorList>
    </citation>
    <scope>NUCLEOTIDE SEQUENCE [LARGE SCALE GENOMIC DNA]</scope>
    <source>
        <strain evidence="3">faulkneri L5</strain>
    </source>
</reference>